<proteinExistence type="predicted"/>
<dbReference type="SUPFAM" id="SSF50475">
    <property type="entry name" value="FMN-binding split barrel"/>
    <property type="match status" value="1"/>
</dbReference>
<evidence type="ECO:0000256" key="1">
    <source>
        <dbReference type="SAM" id="MobiDB-lite"/>
    </source>
</evidence>
<dbReference type="AlphaFoldDB" id="A0A1G7DFU9"/>
<accession>A0A1G7DFU9</accession>
<evidence type="ECO:0000313" key="2">
    <source>
        <dbReference type="EMBL" id="SDE50468.1"/>
    </source>
</evidence>
<dbReference type="STRING" id="58114.SAMN05216270_1254"/>
<reference evidence="3" key="1">
    <citation type="submission" date="2016-10" db="EMBL/GenBank/DDBJ databases">
        <authorList>
            <person name="Varghese N."/>
            <person name="Submissions S."/>
        </authorList>
    </citation>
    <scope>NUCLEOTIDE SEQUENCE [LARGE SCALE GENOMIC DNA]</scope>
    <source>
        <strain evidence="3">CGMCC 4.3516</strain>
    </source>
</reference>
<dbReference type="InterPro" id="IPR024747">
    <property type="entry name" value="Pyridox_Oxase-rel"/>
</dbReference>
<dbReference type="Gene3D" id="2.30.110.10">
    <property type="entry name" value="Electron Transport, Fmn-binding Protein, Chain A"/>
    <property type="match status" value="1"/>
</dbReference>
<dbReference type="PANTHER" id="PTHR34071">
    <property type="entry name" value="5-NITROIMIDAZOLE ANTIBIOTICS RESISTANCE PROTEIN, NIMA-FAMILY-RELATED PROTEIN-RELATED"/>
    <property type="match status" value="1"/>
</dbReference>
<keyword evidence="3" id="KW-1185">Reference proteome</keyword>
<gene>
    <name evidence="2" type="ORF">SAMN05216270_1254</name>
</gene>
<dbReference type="PANTHER" id="PTHR34071:SF2">
    <property type="entry name" value="FLAVIN-NUCLEOTIDE-BINDING PROTEIN"/>
    <property type="match status" value="1"/>
</dbReference>
<dbReference type="Pfam" id="PF12900">
    <property type="entry name" value="Pyridox_ox_2"/>
    <property type="match status" value="1"/>
</dbReference>
<feature type="region of interest" description="Disordered" evidence="1">
    <location>
        <begin position="1"/>
        <end position="22"/>
    </location>
</feature>
<dbReference type="InterPro" id="IPR012349">
    <property type="entry name" value="Split_barrel_FMN-bd"/>
</dbReference>
<evidence type="ECO:0000313" key="3">
    <source>
        <dbReference type="Proteomes" id="UP000198949"/>
    </source>
</evidence>
<dbReference type="EMBL" id="FNAD01000025">
    <property type="protein sequence ID" value="SDE50468.1"/>
    <property type="molecule type" value="Genomic_DNA"/>
</dbReference>
<dbReference type="Proteomes" id="UP000198949">
    <property type="component" value="Unassembled WGS sequence"/>
</dbReference>
<organism evidence="2 3">
    <name type="scientific">Glycomyces harbinensis</name>
    <dbReference type="NCBI Taxonomy" id="58114"/>
    <lineage>
        <taxon>Bacteria</taxon>
        <taxon>Bacillati</taxon>
        <taxon>Actinomycetota</taxon>
        <taxon>Actinomycetes</taxon>
        <taxon>Glycomycetales</taxon>
        <taxon>Glycomycetaceae</taxon>
        <taxon>Glycomyces</taxon>
    </lineage>
</organism>
<protein>
    <submittedName>
        <fullName evidence="2">Nitroimidazol reductase NimA, pyridoxamine 5'-phosphate oxidase superfamily</fullName>
    </submittedName>
</protein>
<feature type="compositionally biased region" description="Polar residues" evidence="1">
    <location>
        <begin position="11"/>
        <end position="21"/>
    </location>
</feature>
<dbReference type="RefSeq" id="WP_177155120.1">
    <property type="nucleotide sequence ID" value="NZ_FNAD01000025.1"/>
</dbReference>
<name>A0A1G7DFU9_9ACTN</name>
<sequence length="205" mass="22564">MSTLECPYSGQFAQTERTTPNRSRERVTYERAASYQVLDEALYCDVAFVGPDGAPRVLPTFHVRVGDTLFLHGSTGSSMGLGGREEFPVSVTATVVDGLVYAKSWFHHSMNYRSVVVHANARLVADADERWSVFKALINRMAEGRSERSREASPKENAMSALLAIPLEEVSIKQRQGPSVEEPDDEDLPFENGVADVATVVTGRL</sequence>